<dbReference type="AlphaFoldDB" id="A0A317EG42"/>
<evidence type="ECO:0000256" key="2">
    <source>
        <dbReference type="ARBA" id="ARBA00010581"/>
    </source>
</evidence>
<proteinExistence type="inferred from homology"/>
<evidence type="ECO:0000313" key="10">
    <source>
        <dbReference type="Proteomes" id="UP000245461"/>
    </source>
</evidence>
<evidence type="ECO:0000256" key="6">
    <source>
        <dbReference type="RuleBase" id="RU003376"/>
    </source>
</evidence>
<keyword evidence="4 7" id="KW-1133">Transmembrane helix</keyword>
<reference evidence="9 10" key="1">
    <citation type="submission" date="2018-05" db="EMBL/GenBank/DDBJ databases">
        <title>Zavarzinia sp. HR-AS.</title>
        <authorList>
            <person name="Lee Y."/>
            <person name="Jeon C.O."/>
        </authorList>
    </citation>
    <scope>NUCLEOTIDE SEQUENCE [LARGE SCALE GENOMIC DNA]</scope>
    <source>
        <strain evidence="9 10">HR-AS</strain>
    </source>
</reference>
<keyword evidence="10" id="KW-1185">Reference proteome</keyword>
<evidence type="ECO:0000256" key="4">
    <source>
        <dbReference type="ARBA" id="ARBA00022989"/>
    </source>
</evidence>
<dbReference type="GO" id="GO:0005886">
    <property type="term" value="C:plasma membrane"/>
    <property type="evidence" value="ECO:0007669"/>
    <property type="project" value="UniProtKB-SubCell"/>
</dbReference>
<keyword evidence="5 7" id="KW-0472">Membrane</keyword>
<feature type="transmembrane region" description="Helical" evidence="7">
    <location>
        <begin position="64"/>
        <end position="82"/>
    </location>
</feature>
<sequence>MSALPSARAMPRQPGHVPGEAGVWLFIAGDLVLFSLLFATFLSYRADAPEVFAAGRAHLDQTLGLVNTLLLLTSSWFVATGVRAARRRASRTAVACFAFALACGLGFGTVKVLEYGAKFEAGLTPETSDFFMFYFAYTGFHMIHVVIGMGVLLAMIAYLRGRPPQAVNLQHIESGASFWHLVDVLWIVLFALLYLLV</sequence>
<dbReference type="OrthoDB" id="9810850at2"/>
<organism evidence="9 10">
    <name type="scientific">Zavarzinia aquatilis</name>
    <dbReference type="NCBI Taxonomy" id="2211142"/>
    <lineage>
        <taxon>Bacteria</taxon>
        <taxon>Pseudomonadati</taxon>
        <taxon>Pseudomonadota</taxon>
        <taxon>Alphaproteobacteria</taxon>
        <taxon>Rhodospirillales</taxon>
        <taxon>Zavarziniaceae</taxon>
        <taxon>Zavarzinia</taxon>
    </lineage>
</organism>
<dbReference type="InterPro" id="IPR035973">
    <property type="entry name" value="Cyt_c_oxidase_su3-like_sf"/>
</dbReference>
<dbReference type="InterPro" id="IPR000298">
    <property type="entry name" value="Cyt_c_oxidase-like_su3"/>
</dbReference>
<dbReference type="EMBL" id="QGLE01000002">
    <property type="protein sequence ID" value="PWR25274.1"/>
    <property type="molecule type" value="Genomic_DNA"/>
</dbReference>
<dbReference type="Pfam" id="PF00510">
    <property type="entry name" value="COX3"/>
    <property type="match status" value="1"/>
</dbReference>
<dbReference type="InterPro" id="IPR013833">
    <property type="entry name" value="Cyt_c_oxidase_su3_a-hlx"/>
</dbReference>
<dbReference type="Proteomes" id="UP000245461">
    <property type="component" value="Unassembled WGS sequence"/>
</dbReference>
<comment type="caution">
    <text evidence="9">The sequence shown here is derived from an EMBL/GenBank/DDBJ whole genome shotgun (WGS) entry which is preliminary data.</text>
</comment>
<dbReference type="Gene3D" id="1.20.120.80">
    <property type="entry name" value="Cytochrome c oxidase, subunit III, four-helix bundle"/>
    <property type="match status" value="1"/>
</dbReference>
<accession>A0A317EG42</accession>
<dbReference type="GO" id="GO:0004129">
    <property type="term" value="F:cytochrome-c oxidase activity"/>
    <property type="evidence" value="ECO:0007669"/>
    <property type="project" value="InterPro"/>
</dbReference>
<evidence type="ECO:0000313" key="9">
    <source>
        <dbReference type="EMBL" id="PWR25274.1"/>
    </source>
</evidence>
<evidence type="ECO:0000256" key="7">
    <source>
        <dbReference type="SAM" id="Phobius"/>
    </source>
</evidence>
<feature type="transmembrane region" description="Helical" evidence="7">
    <location>
        <begin position="21"/>
        <end position="44"/>
    </location>
</feature>
<dbReference type="SUPFAM" id="SSF81452">
    <property type="entry name" value="Cytochrome c oxidase subunit III-like"/>
    <property type="match status" value="1"/>
</dbReference>
<dbReference type="PANTHER" id="PTHR11403">
    <property type="entry name" value="CYTOCHROME C OXIDASE SUBUNIT III"/>
    <property type="match status" value="1"/>
</dbReference>
<protein>
    <submittedName>
        <fullName evidence="9">Cytochrome C oxidase subunit III</fullName>
    </submittedName>
</protein>
<feature type="transmembrane region" description="Helical" evidence="7">
    <location>
        <begin position="178"/>
        <end position="196"/>
    </location>
</feature>
<gene>
    <name evidence="9" type="ORF">DKG74_05800</name>
</gene>
<comment type="subcellular location">
    <subcellularLocation>
        <location evidence="6">Cell membrane</location>
        <topology evidence="6">Multi-pass membrane protein</topology>
    </subcellularLocation>
    <subcellularLocation>
        <location evidence="1">Membrane</location>
        <topology evidence="1">Multi-pass membrane protein</topology>
    </subcellularLocation>
</comment>
<dbReference type="PANTHER" id="PTHR11403:SF6">
    <property type="entry name" value="NITRIC OXIDE REDUCTASE SUBUNIT E"/>
    <property type="match status" value="1"/>
</dbReference>
<comment type="similarity">
    <text evidence="2 6">Belongs to the cytochrome c oxidase subunit 3 family.</text>
</comment>
<feature type="transmembrane region" description="Helical" evidence="7">
    <location>
        <begin position="133"/>
        <end position="158"/>
    </location>
</feature>
<evidence type="ECO:0000256" key="3">
    <source>
        <dbReference type="ARBA" id="ARBA00022692"/>
    </source>
</evidence>
<name>A0A317EG42_9PROT</name>
<feature type="transmembrane region" description="Helical" evidence="7">
    <location>
        <begin position="94"/>
        <end position="113"/>
    </location>
</feature>
<evidence type="ECO:0000259" key="8">
    <source>
        <dbReference type="PROSITE" id="PS50253"/>
    </source>
</evidence>
<feature type="domain" description="Heme-copper oxidase subunit III family profile" evidence="8">
    <location>
        <begin position="22"/>
        <end position="197"/>
    </location>
</feature>
<keyword evidence="3 6" id="KW-0812">Transmembrane</keyword>
<dbReference type="InterPro" id="IPR024791">
    <property type="entry name" value="Cyt_c/ubiquinol_Oxase_su3"/>
</dbReference>
<dbReference type="GO" id="GO:0019646">
    <property type="term" value="P:aerobic electron transport chain"/>
    <property type="evidence" value="ECO:0007669"/>
    <property type="project" value="InterPro"/>
</dbReference>
<dbReference type="PROSITE" id="PS50253">
    <property type="entry name" value="COX3"/>
    <property type="match status" value="1"/>
</dbReference>
<evidence type="ECO:0000256" key="5">
    <source>
        <dbReference type="ARBA" id="ARBA00023136"/>
    </source>
</evidence>
<evidence type="ECO:0000256" key="1">
    <source>
        <dbReference type="ARBA" id="ARBA00004141"/>
    </source>
</evidence>